<feature type="region of interest" description="Disordered" evidence="1">
    <location>
        <begin position="16"/>
        <end position="46"/>
    </location>
</feature>
<organism evidence="2">
    <name type="scientific">uncultured Rubrobacteraceae bacterium</name>
    <dbReference type="NCBI Taxonomy" id="349277"/>
    <lineage>
        <taxon>Bacteria</taxon>
        <taxon>Bacillati</taxon>
        <taxon>Actinomycetota</taxon>
        <taxon>Rubrobacteria</taxon>
        <taxon>Rubrobacterales</taxon>
        <taxon>Rubrobacteraceae</taxon>
        <taxon>environmental samples</taxon>
    </lineage>
</organism>
<feature type="region of interest" description="Disordered" evidence="1">
    <location>
        <begin position="268"/>
        <end position="290"/>
    </location>
</feature>
<feature type="compositionally biased region" description="Basic residues" evidence="1">
    <location>
        <begin position="351"/>
        <end position="370"/>
    </location>
</feature>
<name>A0A6J4QLW9_9ACTN</name>
<proteinExistence type="predicted"/>
<feature type="compositionally biased region" description="Basic residues" evidence="1">
    <location>
        <begin position="388"/>
        <end position="423"/>
    </location>
</feature>
<feature type="compositionally biased region" description="Basic and acidic residues" evidence="1">
    <location>
        <begin position="278"/>
        <end position="290"/>
    </location>
</feature>
<feature type="compositionally biased region" description="Basic and acidic residues" evidence="1">
    <location>
        <begin position="80"/>
        <end position="102"/>
    </location>
</feature>
<protein>
    <submittedName>
        <fullName evidence="2">Uncharacterized MFS-type transporter</fullName>
    </submittedName>
</protein>
<evidence type="ECO:0000256" key="1">
    <source>
        <dbReference type="SAM" id="MobiDB-lite"/>
    </source>
</evidence>
<feature type="non-terminal residue" evidence="2">
    <location>
        <position position="435"/>
    </location>
</feature>
<feature type="region of interest" description="Disordered" evidence="1">
    <location>
        <begin position="351"/>
        <end position="435"/>
    </location>
</feature>
<reference evidence="2" key="1">
    <citation type="submission" date="2020-02" db="EMBL/GenBank/DDBJ databases">
        <authorList>
            <person name="Meier V. D."/>
        </authorList>
    </citation>
    <scope>NUCLEOTIDE SEQUENCE</scope>
    <source>
        <strain evidence="2">AVDCRST_MAG37</strain>
    </source>
</reference>
<accession>A0A6J4QLW9</accession>
<evidence type="ECO:0000313" key="2">
    <source>
        <dbReference type="EMBL" id="CAA9447438.1"/>
    </source>
</evidence>
<feature type="compositionally biased region" description="Basic residues" evidence="1">
    <location>
        <begin position="134"/>
        <end position="144"/>
    </location>
</feature>
<feature type="compositionally biased region" description="Basic residues" evidence="1">
    <location>
        <begin position="268"/>
        <end position="277"/>
    </location>
</feature>
<feature type="region of interest" description="Disordered" evidence="1">
    <location>
        <begin position="64"/>
        <end position="233"/>
    </location>
</feature>
<sequence>AEGVERATLLRLGRGRGRVPGAAGLGGGAGRACSAHKPTRRRAGVGTGGHILRRLGWPAHLRPLRAGGRLADGPSQPEENNARRSRPDRGKHPRRRRDDRALAVEPVLGRVERRGHRRRSPRTGCYGRQPLVHRASRSRPRHPRGGGLRRPARLRAGTDVARRRPRLARGDGPARRRRPRRPDPGPLPHARRPVARGPPALRCARRGRGSEDGRGGVARSRAGHGGERPGGDAWRCRLARPAYPGVLAALGELLYLRGVLERHHRGPLRPALHRPRHPGGDGGRRARADGGDELRRHHRLGLAHGPLRPEEASRRLLLPAWPLAPPPAVRHGLRGALYLRDLLWPRLHRHRPSDRRARRRQVRQAQRRGGLRVGILLSPGRRGPGRLPRWRRPRLFRRLHSGVPRRRSSSHTRLPHSLPHKPRPVAPGAGGCPAL</sequence>
<dbReference type="EMBL" id="CADCVD010000093">
    <property type="protein sequence ID" value="CAA9447438.1"/>
    <property type="molecule type" value="Genomic_DNA"/>
</dbReference>
<dbReference type="AlphaFoldDB" id="A0A6J4QLW9"/>
<gene>
    <name evidence="2" type="ORF">AVDCRST_MAG37-1973</name>
</gene>
<feature type="compositionally biased region" description="Low complexity" evidence="1">
    <location>
        <begin position="371"/>
        <end position="387"/>
    </location>
</feature>
<feature type="non-terminal residue" evidence="2">
    <location>
        <position position="1"/>
    </location>
</feature>